<feature type="region of interest" description="Disordered" evidence="1">
    <location>
        <begin position="1"/>
        <end position="33"/>
    </location>
</feature>
<dbReference type="EMBL" id="HBEM01025000">
    <property type="protein sequence ID" value="CAD8458037.1"/>
    <property type="molecule type" value="Transcribed_RNA"/>
</dbReference>
<organism evidence="3">
    <name type="scientific">Amorphochlora amoebiformis</name>
    <dbReference type="NCBI Taxonomy" id="1561963"/>
    <lineage>
        <taxon>Eukaryota</taxon>
        <taxon>Sar</taxon>
        <taxon>Rhizaria</taxon>
        <taxon>Cercozoa</taxon>
        <taxon>Chlorarachniophyceae</taxon>
        <taxon>Amorphochlora</taxon>
    </lineage>
</organism>
<feature type="transmembrane region" description="Helical" evidence="2">
    <location>
        <begin position="147"/>
        <end position="169"/>
    </location>
</feature>
<evidence type="ECO:0000256" key="2">
    <source>
        <dbReference type="SAM" id="Phobius"/>
    </source>
</evidence>
<reference evidence="3" key="1">
    <citation type="submission" date="2021-01" db="EMBL/GenBank/DDBJ databases">
        <authorList>
            <person name="Corre E."/>
            <person name="Pelletier E."/>
            <person name="Niang G."/>
            <person name="Scheremetjew M."/>
            <person name="Finn R."/>
            <person name="Kale V."/>
            <person name="Holt S."/>
            <person name="Cochrane G."/>
            <person name="Meng A."/>
            <person name="Brown T."/>
            <person name="Cohen L."/>
        </authorList>
    </citation>
    <scope>NUCLEOTIDE SEQUENCE</scope>
    <source>
        <strain evidence="3">CCMP2058</strain>
    </source>
</reference>
<gene>
    <name evidence="3" type="ORF">LAMO00422_LOCUS16988</name>
</gene>
<sequence>MMTRMMTRMTTRLNKSNSNSNHNSNHNNSNNNSVILNKYKTRPIAQNQTQNQTQTPPQPTRIQIHPKARAQLTKRTSNTQGTTQMSITYTQHTMDVFITSRSSVKISINMLTKIATNININTNINMLTKMLMVTRMPTPTLSKCHNFFVLFLTCASGTVFGAGISYAIWHLL</sequence>
<dbReference type="AlphaFoldDB" id="A0A7S0DKT5"/>
<evidence type="ECO:0000256" key="1">
    <source>
        <dbReference type="SAM" id="MobiDB-lite"/>
    </source>
</evidence>
<keyword evidence="2" id="KW-0812">Transmembrane</keyword>
<keyword evidence="2" id="KW-1133">Transmembrane helix</keyword>
<protein>
    <submittedName>
        <fullName evidence="3">Uncharacterized protein</fullName>
    </submittedName>
</protein>
<accession>A0A7S0DKT5</accession>
<name>A0A7S0DKT5_9EUKA</name>
<evidence type="ECO:0000313" key="3">
    <source>
        <dbReference type="EMBL" id="CAD8458037.1"/>
    </source>
</evidence>
<keyword evidence="2" id="KW-0472">Membrane</keyword>
<proteinExistence type="predicted"/>